<protein>
    <recommendedName>
        <fullName evidence="1">Cyclic di-GMP-binding protein</fullName>
    </recommendedName>
    <alternativeName>
        <fullName evidence="1">Cellulose synthase regulatory subunit</fullName>
    </alternativeName>
</protein>
<dbReference type="RefSeq" id="WP_238313397.1">
    <property type="nucleotide sequence ID" value="NZ_BPQH01000008.1"/>
</dbReference>
<gene>
    <name evidence="3" type="ORF">OPKNFCMD_2891</name>
</gene>
<name>A0ABQ4QYZ2_9HYPH</name>
<comment type="subunit">
    <text evidence="1">Tightly associated with the cellulose synthase catalytic subunit.</text>
</comment>
<feature type="compositionally biased region" description="Low complexity" evidence="2">
    <location>
        <begin position="58"/>
        <end position="74"/>
    </location>
</feature>
<keyword evidence="1" id="KW-0135">Cellulose biosynthesis</keyword>
<reference evidence="3" key="1">
    <citation type="journal article" date="2021" name="Front. Microbiol.">
        <title>Comprehensive Comparative Genomics and Phenotyping of Methylobacterium Species.</title>
        <authorList>
            <person name="Alessa O."/>
            <person name="Ogura Y."/>
            <person name="Fujitani Y."/>
            <person name="Takami H."/>
            <person name="Hayashi T."/>
            <person name="Sahin N."/>
            <person name="Tani A."/>
        </authorList>
    </citation>
    <scope>NUCLEOTIDE SEQUENCE</scope>
    <source>
        <strain evidence="3">KCTC 52305</strain>
    </source>
</reference>
<evidence type="ECO:0000256" key="2">
    <source>
        <dbReference type="SAM" id="MobiDB-lite"/>
    </source>
</evidence>
<feature type="compositionally biased region" description="Pro residues" evidence="2">
    <location>
        <begin position="82"/>
        <end position="98"/>
    </location>
</feature>
<dbReference type="PANTHER" id="PTHR48125">
    <property type="entry name" value="LP07818P1"/>
    <property type="match status" value="1"/>
</dbReference>
<keyword evidence="1" id="KW-1133">Transmembrane helix</keyword>
<dbReference type="Pfam" id="PF03170">
    <property type="entry name" value="BcsB"/>
    <property type="match status" value="1"/>
</dbReference>
<keyword evidence="1" id="KW-0997">Cell inner membrane</keyword>
<dbReference type="EMBL" id="BPQH01000008">
    <property type="protein sequence ID" value="GJD50154.1"/>
    <property type="molecule type" value="Genomic_DNA"/>
</dbReference>
<feature type="region of interest" description="Disordered" evidence="2">
    <location>
        <begin position="49"/>
        <end position="103"/>
    </location>
</feature>
<reference evidence="3" key="2">
    <citation type="submission" date="2021-08" db="EMBL/GenBank/DDBJ databases">
        <authorList>
            <person name="Tani A."/>
            <person name="Ola A."/>
            <person name="Ogura Y."/>
            <person name="Katsura K."/>
            <person name="Hayashi T."/>
        </authorList>
    </citation>
    <scope>NUCLEOTIDE SEQUENCE</scope>
    <source>
        <strain evidence="3">KCTC 52305</strain>
    </source>
</reference>
<evidence type="ECO:0000256" key="1">
    <source>
        <dbReference type="RuleBase" id="RU365021"/>
    </source>
</evidence>
<dbReference type="Gene3D" id="2.60.120.260">
    <property type="entry name" value="Galactose-binding domain-like"/>
    <property type="match status" value="2"/>
</dbReference>
<evidence type="ECO:0000313" key="4">
    <source>
        <dbReference type="Proteomes" id="UP001055167"/>
    </source>
</evidence>
<proteinExistence type="inferred from homology"/>
<accession>A0ABQ4QYZ2</accession>
<dbReference type="InterPro" id="IPR018513">
    <property type="entry name" value="Cell_synthase_bac"/>
</dbReference>
<comment type="pathway">
    <text evidence="1">Glycan metabolism; bacterial cellulose biosynthesis.</text>
</comment>
<keyword evidence="1" id="KW-0973">c-di-GMP</keyword>
<dbReference type="Proteomes" id="UP001055167">
    <property type="component" value="Unassembled WGS sequence"/>
</dbReference>
<feature type="transmembrane region" description="Helical" evidence="1">
    <location>
        <begin position="827"/>
        <end position="848"/>
    </location>
</feature>
<dbReference type="PANTHER" id="PTHR48125:SF10">
    <property type="entry name" value="OS12G0136300 PROTEIN"/>
    <property type="match status" value="1"/>
</dbReference>
<comment type="function">
    <text evidence="1">Binds the cellulose synthase activator, bis-(3'-5') cyclic diguanylic acid (c-di-GMP).</text>
</comment>
<sequence length="865" mass="88650">MSSALRSVLGRPAPGPALAGLTLAGLALAGLALAGPALAQSFTGNSPAQRFVLPGSPEAAGARPAAPEAQAAGRADPRRGRPAPPPPAAAPPPIPQRPLPGGIAGLRLAGEEASLEWPVYFSEAQARESVRLRVAYLSAISVAPETSSLTASLNDAVIGRTDIKAPGAVKIVEFEVPEGALRPGWNALRLSAVQRHRVDCSLGATYELWTQIDPSWTGFVLPPKAPGIALLRDLPALRPDGSGAVPVRIVIGGRPSPARLEGQIRAAQALAVGARLTQAVVEFGPPLAGEAGVNLVVGTPDEIRTLPGLPAGAAPSGGRAALVPGEDGRAPTVVVSGAGEAEIDRALAGLAAQAAEEPAGSAVGRDLLARRGGYAVAGGEEVRLDALGLPNREFTGRLFRTGFDLALPADFVPADYAKVMLRLAGGYAPGLAPGAQLIVDLNGRNAASATLPKSGGDLFEATDIPLPLSLWRPGRNRVEIAAQVPSAADATCDTLAAEGQKRFLFLNTTRVSVPPLARAVRVPDLAADAGGAMHYLRGARPRLVVPNADRETMSAAATLAVRLALAAGRTIDFALVTDPPGASPGPSLVVSPVRSLDPGLLRSIGVDPDQMREIWQSRAELPADAARAPLAATGPAMSLDRLRNDVPAACSLPAAPARTASIGSDRARERRGPAPQARDLVASWDDTVRGRASVVEGLTGVAAAAWGGLRDTASDTLSWVSAQVAAPPVAVSPRATLLVGQAATGDSLDDLVTVVTAPNATILRASVSCLTDPGIWSRLRGRLATLDASDGSLATVEAAHPRLAETQVRSLDNLRLVVAGWLSMNPFIYVALSLAVALGLGVSTRTMVSGIGRENRPNRAGGRNP</sequence>
<comment type="subcellular location">
    <subcellularLocation>
        <location evidence="1">Cell inner membrane</location>
    </subcellularLocation>
</comment>
<keyword evidence="1" id="KW-0812">Transmembrane</keyword>
<organism evidence="3 4">
    <name type="scientific">Methylobacterium crusticola</name>
    <dbReference type="NCBI Taxonomy" id="1697972"/>
    <lineage>
        <taxon>Bacteria</taxon>
        <taxon>Pseudomonadati</taxon>
        <taxon>Pseudomonadota</taxon>
        <taxon>Alphaproteobacteria</taxon>
        <taxon>Hyphomicrobiales</taxon>
        <taxon>Methylobacteriaceae</taxon>
        <taxon>Methylobacterium</taxon>
    </lineage>
</organism>
<keyword evidence="1" id="KW-0472">Membrane</keyword>
<keyword evidence="1" id="KW-1003">Cell membrane</keyword>
<keyword evidence="4" id="KW-1185">Reference proteome</keyword>
<evidence type="ECO:0000313" key="3">
    <source>
        <dbReference type="EMBL" id="GJD50154.1"/>
    </source>
</evidence>
<comment type="caution">
    <text evidence="3">The sequence shown here is derived from an EMBL/GenBank/DDBJ whole genome shotgun (WGS) entry which is preliminary data.</text>
</comment>
<comment type="similarity">
    <text evidence="1">Belongs to the AcsB/BcsB family.</text>
</comment>